<organism evidence="1 2">
    <name type="scientific">Phytophthora infestans</name>
    <name type="common">Potato late blight agent</name>
    <name type="synonym">Botrytis infestans</name>
    <dbReference type="NCBI Taxonomy" id="4787"/>
    <lineage>
        <taxon>Eukaryota</taxon>
        <taxon>Sar</taxon>
        <taxon>Stramenopiles</taxon>
        <taxon>Oomycota</taxon>
        <taxon>Peronosporomycetes</taxon>
        <taxon>Peronosporales</taxon>
        <taxon>Peronosporaceae</taxon>
        <taxon>Phytophthora</taxon>
    </lineage>
</organism>
<evidence type="ECO:0000313" key="1">
    <source>
        <dbReference type="EMBL" id="KAF4032182.1"/>
    </source>
</evidence>
<proteinExistence type="predicted"/>
<keyword evidence="2" id="KW-1185">Reference proteome</keyword>
<reference evidence="1" key="1">
    <citation type="submission" date="2020-04" db="EMBL/GenBank/DDBJ databases">
        <title>Hybrid Assembly of Korean Phytophthora infestans isolates.</title>
        <authorList>
            <person name="Prokchorchik M."/>
            <person name="Lee Y."/>
            <person name="Seo J."/>
            <person name="Cho J.-H."/>
            <person name="Park Y.-E."/>
            <person name="Jang D.-C."/>
            <person name="Im J.-S."/>
            <person name="Choi J.-G."/>
            <person name="Park H.-J."/>
            <person name="Lee G.-B."/>
            <person name="Lee Y.-G."/>
            <person name="Hong S.-Y."/>
            <person name="Cho K."/>
            <person name="Sohn K.H."/>
        </authorList>
    </citation>
    <scope>NUCLEOTIDE SEQUENCE</scope>
    <source>
        <strain evidence="1">KR_1_A1</strain>
    </source>
</reference>
<dbReference type="AlphaFoldDB" id="A0A833W7W9"/>
<comment type="caution">
    <text evidence="1">The sequence shown here is derived from an EMBL/GenBank/DDBJ whole genome shotgun (WGS) entry which is preliminary data.</text>
</comment>
<sequence>MAPSRTRPQLTQEDEDREARAHWDSLFVAADARERAISRVQIIPTIVDSPERVLKMCNFSPREFDQLWDVVEDHGLSKWNVGRGKKNPNSPKDVLFLTLAALKQCGSWDTVLGLKSHLGE</sequence>
<evidence type="ECO:0000313" key="2">
    <source>
        <dbReference type="Proteomes" id="UP000602510"/>
    </source>
</evidence>
<name>A0A833W7W9_PHYIN</name>
<accession>A0A833W7W9</accession>
<gene>
    <name evidence="1" type="ORF">GN244_ATG15951</name>
</gene>
<protein>
    <submittedName>
        <fullName evidence="1">Uncharacterized protein</fullName>
    </submittedName>
</protein>
<dbReference type="EMBL" id="WSZM01000505">
    <property type="protein sequence ID" value="KAF4032182.1"/>
    <property type="molecule type" value="Genomic_DNA"/>
</dbReference>
<dbReference type="Proteomes" id="UP000602510">
    <property type="component" value="Unassembled WGS sequence"/>
</dbReference>